<dbReference type="AlphaFoldDB" id="A0A6L3T0A7"/>
<sequence>MSAPHTSNVTHLIRYRSARDGRSWLDQHPIGETRAAVVDQLVGFGHRDTLEAVYALDMLTQHVTDVTRDVLHALAAHLEAENDELPGGLAEAFERYDVPVPQFVEDDAEDAHAEHRLSFAQLGLEARS</sequence>
<comment type="caution">
    <text evidence="1">The sequence shown here is derived from an EMBL/GenBank/DDBJ whole genome shotgun (WGS) entry which is preliminary data.</text>
</comment>
<dbReference type="RefSeq" id="WP_151000090.1">
    <property type="nucleotide sequence ID" value="NZ_BPQY01000035.1"/>
</dbReference>
<organism evidence="1 2">
    <name type="scientific">Methylobacterium soli</name>
    <dbReference type="NCBI Taxonomy" id="553447"/>
    <lineage>
        <taxon>Bacteria</taxon>
        <taxon>Pseudomonadati</taxon>
        <taxon>Pseudomonadota</taxon>
        <taxon>Alphaproteobacteria</taxon>
        <taxon>Hyphomicrobiales</taxon>
        <taxon>Methylobacteriaceae</taxon>
        <taxon>Methylobacterium</taxon>
    </lineage>
</organism>
<accession>A0A6L3T0A7</accession>
<reference evidence="1 2" key="1">
    <citation type="submission" date="2019-09" db="EMBL/GenBank/DDBJ databases">
        <title>YIM 48816 draft genome.</title>
        <authorList>
            <person name="Jiang L."/>
        </authorList>
    </citation>
    <scope>NUCLEOTIDE SEQUENCE [LARGE SCALE GENOMIC DNA]</scope>
    <source>
        <strain evidence="1 2">YIM 48816</strain>
    </source>
</reference>
<dbReference type="OrthoDB" id="9843288at2"/>
<keyword evidence="2" id="KW-1185">Reference proteome</keyword>
<evidence type="ECO:0000313" key="1">
    <source>
        <dbReference type="EMBL" id="KAB1079355.1"/>
    </source>
</evidence>
<gene>
    <name evidence="1" type="ORF">F6X53_11145</name>
</gene>
<protein>
    <submittedName>
        <fullName evidence="1">Uncharacterized protein</fullName>
    </submittedName>
</protein>
<proteinExistence type="predicted"/>
<name>A0A6L3T0A7_9HYPH</name>
<dbReference type="EMBL" id="VZZK01000009">
    <property type="protein sequence ID" value="KAB1079355.1"/>
    <property type="molecule type" value="Genomic_DNA"/>
</dbReference>
<dbReference type="Proteomes" id="UP000474159">
    <property type="component" value="Unassembled WGS sequence"/>
</dbReference>
<evidence type="ECO:0000313" key="2">
    <source>
        <dbReference type="Proteomes" id="UP000474159"/>
    </source>
</evidence>